<comment type="caution">
    <text evidence="2">The sequence shown here is derived from an EMBL/GenBank/DDBJ whole genome shotgun (WGS) entry which is preliminary data.</text>
</comment>
<protein>
    <recommendedName>
        <fullName evidence="1">Endonuclease/exonuclease/phosphatase domain-containing protein</fullName>
    </recommendedName>
</protein>
<accession>A0ABQ9JR94</accession>
<dbReference type="Gene3D" id="3.60.10.10">
    <property type="entry name" value="Endonuclease/exonuclease/phosphatase"/>
    <property type="match status" value="1"/>
</dbReference>
<sequence>MLLVSESRITKDIENSEININGYSVIRCDSASRHTGGVTIFVKDSINFSVFKTFAVEGVLWCKVIKVHMGYSCQTLIGCIYRSPSGSEAAFLDYFESICDSIFATNMKCVLVGDFNIDLLIDSFYACKIKKLFLQYGIEQLITKPTRVTIDSSTLIDYVLVNNNQCHANVHDTPKVSDHSIISANFSKINCLLQTPLKKYRNLCKENMDKIILETMSCDWSLNSIDVDVIYNEIFSHCETIINNISPILTCKYENNVPWFDNDIFYAINLRDKSYKAFKGSTGNDRQEKWDIFKQRRNMTVNLIKKKKERYYLKKIDRYSNNSQLMWKTLKKLVNISYNEFPKRIEFNNSGNINVVHDITEISNKLNNYFVCSVKEIVNSINQDEVWSYCDYNLYACFAEFSLLTLHDLNVIVNSVDNHMNTHDILNSKMTKLVYQGIGHVILNLVNTSLQTGNISHELKVSTIIPIPKVANTIKAEELRPINTLPPIEKILELAVYNQLLEHVEYNSCLD</sequence>
<feature type="domain" description="Endonuclease/exonuclease/phosphatase" evidence="1">
    <location>
        <begin position="28"/>
        <end position="179"/>
    </location>
</feature>
<gene>
    <name evidence="2" type="ORF">NQ317_008330</name>
</gene>
<name>A0ABQ9JR94_9CUCU</name>
<dbReference type="EMBL" id="JAPWTJ010000254">
    <property type="protein sequence ID" value="KAJ8980533.1"/>
    <property type="molecule type" value="Genomic_DNA"/>
</dbReference>
<proteinExistence type="predicted"/>
<dbReference type="SUPFAM" id="SSF56219">
    <property type="entry name" value="DNase I-like"/>
    <property type="match status" value="1"/>
</dbReference>
<dbReference type="Pfam" id="PF03372">
    <property type="entry name" value="Exo_endo_phos"/>
    <property type="match status" value="1"/>
</dbReference>
<dbReference type="InterPro" id="IPR005135">
    <property type="entry name" value="Endo/exonuclease/phosphatase"/>
</dbReference>
<reference evidence="2" key="1">
    <citation type="journal article" date="2023" name="Insect Mol. Biol.">
        <title>Genome sequencing provides insights into the evolution of gene families encoding plant cell wall-degrading enzymes in longhorned beetles.</title>
        <authorList>
            <person name="Shin N.R."/>
            <person name="Okamura Y."/>
            <person name="Kirsch R."/>
            <person name="Pauchet Y."/>
        </authorList>
    </citation>
    <scope>NUCLEOTIDE SEQUENCE</scope>
    <source>
        <strain evidence="2">MMC_N1</strain>
    </source>
</reference>
<evidence type="ECO:0000313" key="2">
    <source>
        <dbReference type="EMBL" id="KAJ8980533.1"/>
    </source>
</evidence>
<dbReference type="PANTHER" id="PTHR47510:SF3">
    <property type="entry name" value="ENDO_EXONUCLEASE_PHOSPHATASE DOMAIN-CONTAINING PROTEIN"/>
    <property type="match status" value="1"/>
</dbReference>
<dbReference type="PANTHER" id="PTHR47510">
    <property type="entry name" value="REVERSE TRANSCRIPTASE DOMAIN-CONTAINING PROTEIN"/>
    <property type="match status" value="1"/>
</dbReference>
<dbReference type="InterPro" id="IPR036691">
    <property type="entry name" value="Endo/exonu/phosph_ase_sf"/>
</dbReference>
<dbReference type="Proteomes" id="UP001162164">
    <property type="component" value="Unassembled WGS sequence"/>
</dbReference>
<evidence type="ECO:0000313" key="3">
    <source>
        <dbReference type="Proteomes" id="UP001162164"/>
    </source>
</evidence>
<keyword evidence="3" id="KW-1185">Reference proteome</keyword>
<organism evidence="2 3">
    <name type="scientific">Molorchus minor</name>
    <dbReference type="NCBI Taxonomy" id="1323400"/>
    <lineage>
        <taxon>Eukaryota</taxon>
        <taxon>Metazoa</taxon>
        <taxon>Ecdysozoa</taxon>
        <taxon>Arthropoda</taxon>
        <taxon>Hexapoda</taxon>
        <taxon>Insecta</taxon>
        <taxon>Pterygota</taxon>
        <taxon>Neoptera</taxon>
        <taxon>Endopterygota</taxon>
        <taxon>Coleoptera</taxon>
        <taxon>Polyphaga</taxon>
        <taxon>Cucujiformia</taxon>
        <taxon>Chrysomeloidea</taxon>
        <taxon>Cerambycidae</taxon>
        <taxon>Lamiinae</taxon>
        <taxon>Monochamini</taxon>
        <taxon>Molorchus</taxon>
    </lineage>
</organism>
<evidence type="ECO:0000259" key="1">
    <source>
        <dbReference type="Pfam" id="PF03372"/>
    </source>
</evidence>